<dbReference type="InterPro" id="IPR000595">
    <property type="entry name" value="cNMP-bd_dom"/>
</dbReference>
<dbReference type="Gene3D" id="2.60.120.10">
    <property type="entry name" value="Jelly Rolls"/>
    <property type="match status" value="1"/>
</dbReference>
<reference evidence="6 7" key="1">
    <citation type="submission" date="2018-04" db="EMBL/GenBank/DDBJ databases">
        <title>Genomic Encyclopedia of Archaeal and Bacterial Type Strains, Phase II (KMG-II): from individual species to whole genera.</title>
        <authorList>
            <person name="Goeker M."/>
        </authorList>
    </citation>
    <scope>NUCLEOTIDE SEQUENCE [LARGE SCALE GENOMIC DNA]</scope>
    <source>
        <strain evidence="6 7">DSM 26809</strain>
    </source>
</reference>
<dbReference type="GO" id="GO:0003700">
    <property type="term" value="F:DNA-binding transcription factor activity"/>
    <property type="evidence" value="ECO:0007669"/>
    <property type="project" value="TreeGrafter"/>
</dbReference>
<dbReference type="Pfam" id="PF00027">
    <property type="entry name" value="cNMP_binding"/>
    <property type="match status" value="1"/>
</dbReference>
<dbReference type="PANTHER" id="PTHR24567">
    <property type="entry name" value="CRP FAMILY TRANSCRIPTIONAL REGULATORY PROTEIN"/>
    <property type="match status" value="1"/>
</dbReference>
<proteinExistence type="predicted"/>
<keyword evidence="7" id="KW-1185">Reference proteome</keyword>
<evidence type="ECO:0000256" key="1">
    <source>
        <dbReference type="ARBA" id="ARBA00023015"/>
    </source>
</evidence>
<dbReference type="GO" id="GO:0003677">
    <property type="term" value="F:DNA binding"/>
    <property type="evidence" value="ECO:0007669"/>
    <property type="project" value="UniProtKB-KW"/>
</dbReference>
<evidence type="ECO:0000259" key="5">
    <source>
        <dbReference type="PROSITE" id="PS51063"/>
    </source>
</evidence>
<evidence type="ECO:0000259" key="4">
    <source>
        <dbReference type="PROSITE" id="PS50042"/>
    </source>
</evidence>
<evidence type="ECO:0000256" key="2">
    <source>
        <dbReference type="ARBA" id="ARBA00023125"/>
    </source>
</evidence>
<dbReference type="Gene3D" id="1.10.10.10">
    <property type="entry name" value="Winged helix-like DNA-binding domain superfamily/Winged helix DNA-binding domain"/>
    <property type="match status" value="1"/>
</dbReference>
<dbReference type="InterPro" id="IPR036388">
    <property type="entry name" value="WH-like_DNA-bd_sf"/>
</dbReference>
<sequence>MKTKKNTSLCDTNTCFMCKNCLEEWRPAICGNKINIKLKKGEVLFKEGDPVTGIYFVYNGNIKVTKQWDADKELILRFARDGAILGHRGIGSNLNYPISAIALEPAVVCYVDMKFFESTLRVNSELTFQLVNFFASELRTAERRMRDLAHMPVKGRVADALLKLRDQFGVTADGFINIVLSRQDLASFAGATYETVFRVINELVNDRMIAVAGKSIAIINADALAALVQSID</sequence>
<dbReference type="InterPro" id="IPR036390">
    <property type="entry name" value="WH_DNA-bd_sf"/>
</dbReference>
<protein>
    <submittedName>
        <fullName evidence="6">CRP/FNR family transcriptional regulator</fullName>
    </submittedName>
</protein>
<dbReference type="PROSITE" id="PS51063">
    <property type="entry name" value="HTH_CRP_2"/>
    <property type="match status" value="1"/>
</dbReference>
<evidence type="ECO:0000313" key="6">
    <source>
        <dbReference type="EMBL" id="PTQ99207.1"/>
    </source>
</evidence>
<dbReference type="SMART" id="SM00100">
    <property type="entry name" value="cNMP"/>
    <property type="match status" value="1"/>
</dbReference>
<feature type="domain" description="HTH crp-type" evidence="5">
    <location>
        <begin position="151"/>
        <end position="222"/>
    </location>
</feature>
<dbReference type="CDD" id="cd00038">
    <property type="entry name" value="CAP_ED"/>
    <property type="match status" value="1"/>
</dbReference>
<accession>A0A2T5JBS1</accession>
<dbReference type="SUPFAM" id="SSF51206">
    <property type="entry name" value="cAMP-binding domain-like"/>
    <property type="match status" value="1"/>
</dbReference>
<dbReference type="InterPro" id="IPR012318">
    <property type="entry name" value="HTH_CRP"/>
</dbReference>
<dbReference type="Pfam" id="PF13545">
    <property type="entry name" value="HTH_Crp_2"/>
    <property type="match status" value="1"/>
</dbReference>
<dbReference type="Proteomes" id="UP000244168">
    <property type="component" value="Unassembled WGS sequence"/>
</dbReference>
<dbReference type="GO" id="GO:0005829">
    <property type="term" value="C:cytosol"/>
    <property type="evidence" value="ECO:0007669"/>
    <property type="project" value="TreeGrafter"/>
</dbReference>
<organism evidence="6 7">
    <name type="scientific">Mucilaginibacter yixingensis</name>
    <dbReference type="NCBI Taxonomy" id="1295612"/>
    <lineage>
        <taxon>Bacteria</taxon>
        <taxon>Pseudomonadati</taxon>
        <taxon>Bacteroidota</taxon>
        <taxon>Sphingobacteriia</taxon>
        <taxon>Sphingobacteriales</taxon>
        <taxon>Sphingobacteriaceae</taxon>
        <taxon>Mucilaginibacter</taxon>
    </lineage>
</organism>
<evidence type="ECO:0000256" key="3">
    <source>
        <dbReference type="ARBA" id="ARBA00023163"/>
    </source>
</evidence>
<dbReference type="SUPFAM" id="SSF46785">
    <property type="entry name" value="Winged helix' DNA-binding domain"/>
    <property type="match status" value="1"/>
</dbReference>
<keyword evidence="2" id="KW-0238">DNA-binding</keyword>
<dbReference type="PRINTS" id="PR00034">
    <property type="entry name" value="HTHCRP"/>
</dbReference>
<dbReference type="InterPro" id="IPR014710">
    <property type="entry name" value="RmlC-like_jellyroll"/>
</dbReference>
<dbReference type="PANTHER" id="PTHR24567:SF74">
    <property type="entry name" value="HTH-TYPE TRANSCRIPTIONAL REGULATOR ARCR"/>
    <property type="match status" value="1"/>
</dbReference>
<comment type="caution">
    <text evidence="6">The sequence shown here is derived from an EMBL/GenBank/DDBJ whole genome shotgun (WGS) entry which is preliminary data.</text>
</comment>
<dbReference type="EMBL" id="QAOQ01000002">
    <property type="protein sequence ID" value="PTQ99207.1"/>
    <property type="molecule type" value="Genomic_DNA"/>
</dbReference>
<dbReference type="InterPro" id="IPR018490">
    <property type="entry name" value="cNMP-bd_dom_sf"/>
</dbReference>
<evidence type="ECO:0000313" key="7">
    <source>
        <dbReference type="Proteomes" id="UP000244168"/>
    </source>
</evidence>
<keyword evidence="3" id="KW-0804">Transcription</keyword>
<dbReference type="PROSITE" id="PS50042">
    <property type="entry name" value="CNMP_BINDING_3"/>
    <property type="match status" value="1"/>
</dbReference>
<gene>
    <name evidence="6" type="ORF">C8P68_10223</name>
</gene>
<name>A0A2T5JBS1_9SPHI</name>
<dbReference type="AlphaFoldDB" id="A0A2T5JBS1"/>
<feature type="domain" description="Cyclic nucleotide-binding" evidence="4">
    <location>
        <begin position="38"/>
        <end position="137"/>
    </location>
</feature>
<dbReference type="InterPro" id="IPR050397">
    <property type="entry name" value="Env_Response_Regulators"/>
</dbReference>
<keyword evidence="1" id="KW-0805">Transcription regulation</keyword>